<comment type="caution">
    <text evidence="1">The sequence shown here is derived from an EMBL/GenBank/DDBJ whole genome shotgun (WGS) entry which is preliminary data.</text>
</comment>
<organism evidence="1 2">
    <name type="scientific">Ustilago hordei</name>
    <name type="common">Barley covered smut fungus</name>
    <dbReference type="NCBI Taxonomy" id="120017"/>
    <lineage>
        <taxon>Eukaryota</taxon>
        <taxon>Fungi</taxon>
        <taxon>Dikarya</taxon>
        <taxon>Basidiomycota</taxon>
        <taxon>Ustilaginomycotina</taxon>
        <taxon>Ustilaginomycetes</taxon>
        <taxon>Ustilaginales</taxon>
        <taxon>Ustilaginaceae</taxon>
        <taxon>Ustilago</taxon>
    </lineage>
</organism>
<dbReference type="EMBL" id="CAGI01000188">
    <property type="protein sequence ID" value="CCF54121.1"/>
    <property type="molecule type" value="Genomic_DNA"/>
</dbReference>
<dbReference type="InterPro" id="IPR052055">
    <property type="entry name" value="Hepadnavirus_pol/RT"/>
</dbReference>
<evidence type="ECO:0000313" key="1">
    <source>
        <dbReference type="EMBL" id="CCF54121.1"/>
    </source>
</evidence>
<protein>
    <recommendedName>
        <fullName evidence="3">Reverse transcriptase domain-containing protein</fullName>
    </recommendedName>
</protein>
<dbReference type="OrthoDB" id="6019648at2759"/>
<dbReference type="eggNOG" id="KOG0017">
    <property type="taxonomic scope" value="Eukaryota"/>
</dbReference>
<dbReference type="AlphaFoldDB" id="I2G4M8"/>
<evidence type="ECO:0000313" key="2">
    <source>
        <dbReference type="Proteomes" id="UP000006174"/>
    </source>
</evidence>
<dbReference type="PANTHER" id="PTHR33050">
    <property type="entry name" value="REVERSE TRANSCRIPTASE DOMAIN-CONTAINING PROTEIN"/>
    <property type="match status" value="1"/>
</dbReference>
<dbReference type="STRING" id="1128400.I2G4M8"/>
<dbReference type="Proteomes" id="UP000006174">
    <property type="component" value="Unassembled WGS sequence"/>
</dbReference>
<dbReference type="SUPFAM" id="SSF56672">
    <property type="entry name" value="DNA/RNA polymerases"/>
    <property type="match status" value="1"/>
</dbReference>
<evidence type="ECO:0008006" key="3">
    <source>
        <dbReference type="Google" id="ProtNLM"/>
    </source>
</evidence>
<gene>
    <name evidence="1" type="ORF">UHOR_16367</name>
</gene>
<sequence>MALLHVSPRIEIPLVLSHNSTESVIVLTLLPNSGFRHATADTPAQSPSLQQTMAQLSSLDPALSALQVPSPDQCLAFLLATCLHIPLARPNTNLHHDVFNPTSSPTHFGSMQTQLHAWHNLLNGYPDLQFVHQVTGMIQFGCLLGYDGPLCNTSHHTPNLPIDKAGHAHLHCKIAARLKEGHLSIIQPNQPLSLIDYVHSNPGCLLWKRDLEDTFCHVVTAKVDASLLGFHYGNVRYQENALTFGGSSSPFLFNLVVEALHWVVTSCLPAAWPLNHYLDDTFGAVPAEVHDLSLLPVHVLALAAAALGLHLSAKKTFAGLTHLEVLSIEINSVAQTVGITED</sequence>
<reference evidence="1 2" key="1">
    <citation type="journal article" date="2012" name="Plant Cell">
        <title>Genome comparison of barley and maize smut fungi reveals targeted loss of RNA silencing components and species-specific presence of transposable elements.</title>
        <authorList>
            <person name="Laurie J.D."/>
            <person name="Ali S."/>
            <person name="Linning R."/>
            <person name="Mannhaupt G."/>
            <person name="Wong P."/>
            <person name="Gueldener U."/>
            <person name="Muensterkoetter M."/>
            <person name="Moore R."/>
            <person name="Kahmann R."/>
            <person name="Bakkeren G."/>
            <person name="Schirawski J."/>
        </authorList>
    </citation>
    <scope>NUCLEOTIDE SEQUENCE [LARGE SCALE GENOMIC DNA]</scope>
    <source>
        <strain evidence="2">Uh4875-4</strain>
    </source>
</reference>
<name>I2G4M8_USTHO</name>
<dbReference type="HOGENOM" id="CLU_811815_0_0_1"/>
<proteinExistence type="predicted"/>
<dbReference type="InterPro" id="IPR043502">
    <property type="entry name" value="DNA/RNA_pol_sf"/>
</dbReference>
<keyword evidence="2" id="KW-1185">Reference proteome</keyword>
<accession>I2G4M8</accession>
<dbReference type="PANTHER" id="PTHR33050:SF7">
    <property type="entry name" value="RIBONUCLEASE H"/>
    <property type="match status" value="1"/>
</dbReference>